<evidence type="ECO:0000313" key="2">
    <source>
        <dbReference type="EMBL" id="KFG48717.1"/>
    </source>
</evidence>
<proteinExistence type="predicted"/>
<feature type="compositionally biased region" description="Acidic residues" evidence="1">
    <location>
        <begin position="282"/>
        <end position="296"/>
    </location>
</feature>
<accession>A0A086KWE9</accession>
<feature type="compositionally biased region" description="Basic and acidic residues" evidence="1">
    <location>
        <begin position="28"/>
        <end position="38"/>
    </location>
</feature>
<organism evidence="2 3">
    <name type="scientific">Toxoplasma gondii FOU</name>
    <dbReference type="NCBI Taxonomy" id="943167"/>
    <lineage>
        <taxon>Eukaryota</taxon>
        <taxon>Sar</taxon>
        <taxon>Alveolata</taxon>
        <taxon>Apicomplexa</taxon>
        <taxon>Conoidasida</taxon>
        <taxon>Coccidia</taxon>
        <taxon>Eucoccidiorida</taxon>
        <taxon>Eimeriorina</taxon>
        <taxon>Sarcocystidae</taxon>
        <taxon>Toxoplasma</taxon>
    </lineage>
</organism>
<reference evidence="2 3" key="1">
    <citation type="submission" date="2014-07" db="EMBL/GenBank/DDBJ databases">
        <authorList>
            <person name="Sibley D."/>
            <person name="Venepally P."/>
            <person name="Karamycheva S."/>
            <person name="Hadjithomas M."/>
            <person name="Khan A."/>
            <person name="Brunk B."/>
            <person name="Roos D."/>
            <person name="Caler E."/>
            <person name="Lorenzi H."/>
        </authorList>
    </citation>
    <scope>NUCLEOTIDE SEQUENCE [LARGE SCALE GENOMIC DNA]</scope>
    <source>
        <strain evidence="2 3">FOU</strain>
    </source>
</reference>
<dbReference type="AlphaFoldDB" id="A0A086KWE9"/>
<dbReference type="CDD" id="cd21372">
    <property type="entry name" value="cwf21_CWC21-like"/>
    <property type="match status" value="1"/>
</dbReference>
<feature type="region of interest" description="Disordered" evidence="1">
    <location>
        <begin position="337"/>
        <end position="367"/>
    </location>
</feature>
<name>A0A086KWE9_TOXGO</name>
<evidence type="ECO:0000256" key="1">
    <source>
        <dbReference type="SAM" id="MobiDB-lite"/>
    </source>
</evidence>
<feature type="compositionally biased region" description="Basic and acidic residues" evidence="1">
    <location>
        <begin position="262"/>
        <end position="281"/>
    </location>
</feature>
<dbReference type="VEuPathDB" id="ToxoDB:TGFOU_240710C"/>
<feature type="compositionally biased region" description="Basic and acidic residues" evidence="1">
    <location>
        <begin position="297"/>
        <end position="319"/>
    </location>
</feature>
<feature type="compositionally biased region" description="Basic and acidic residues" evidence="1">
    <location>
        <begin position="337"/>
        <end position="347"/>
    </location>
</feature>
<gene>
    <name evidence="2" type="ORF">TGFOU_240710C</name>
</gene>
<dbReference type="Proteomes" id="UP000028838">
    <property type="component" value="Unassembled WGS sequence"/>
</dbReference>
<feature type="region of interest" description="Disordered" evidence="1">
    <location>
        <begin position="227"/>
        <end position="319"/>
    </location>
</feature>
<dbReference type="EMBL" id="AEYH02001635">
    <property type="protein sequence ID" value="KFG48717.1"/>
    <property type="molecule type" value="Genomic_DNA"/>
</dbReference>
<comment type="caution">
    <text evidence="2">The sequence shown here is derived from an EMBL/GenBank/DDBJ whole genome shotgun (WGS) entry which is preliminary data.</text>
</comment>
<feature type="region of interest" description="Disordered" evidence="1">
    <location>
        <begin position="25"/>
        <end position="48"/>
    </location>
</feature>
<sequence length="439" mass="48102">MRVDPSFVTFLSLLKGGTRSQMFCGNSTERETEQKDAANGEAEEEIRRRERKQKYQIRRLLKRLLRIWTGWAVYSPAFLQGLEASLFSADFPAQLAEAPEEAGPPAEAAELVDDDVDGQPIAAAEACLLAKYPLQLREQIHQWCRLDRSELEKLCLQRGVAARGGGGSAGCAIDRLACSEYYLQLKTEAEDAPLQLSSMGQAAALRAAAGDADALSTFWSSSLAPLGSKASAEGGGGEAGQDALAEGPSGERGVAEETPGTLDRRDSDRGDSEKEEVKSDSSDDIFDLPEEEEKSFEDERDKETEKESEKEEKRAAMDRMKMRQVELQVTQLQVELEKKGPEKRDTWKAVQESFSRSPECKPHNRAPHNVISAPAVAFFTDSTRGNGKARSGRLRNLPPIVPVLSALQLSAEMVEGWGTKEAFGSVQGMSICDKKVDVE</sequence>
<protein>
    <submittedName>
        <fullName evidence="2">RNA recognition motif-containing protein</fullName>
    </submittedName>
</protein>
<evidence type="ECO:0000313" key="3">
    <source>
        <dbReference type="Proteomes" id="UP000028838"/>
    </source>
</evidence>